<dbReference type="GO" id="GO:0006749">
    <property type="term" value="P:glutathione metabolic process"/>
    <property type="evidence" value="ECO:0007669"/>
    <property type="project" value="InterPro"/>
</dbReference>
<comment type="cofactor">
    <cofactor evidence="1">
        <name>Fe(2+)</name>
        <dbReference type="ChEBI" id="CHEBI:29033"/>
    </cofactor>
</comment>
<dbReference type="PROSITE" id="PS50206">
    <property type="entry name" value="RHODANESE_3"/>
    <property type="match status" value="1"/>
</dbReference>
<dbReference type="RefSeq" id="WP_008290076.1">
    <property type="nucleotide sequence ID" value="NZ_GG657883.1"/>
</dbReference>
<keyword evidence="7" id="KW-0560">Oxidoreductase</keyword>
<dbReference type="Gene3D" id="3.60.15.10">
    <property type="entry name" value="Ribonuclease Z/Hydroxyacylglutathione hydrolase-like"/>
    <property type="match status" value="1"/>
</dbReference>
<dbReference type="SUPFAM" id="SSF52821">
    <property type="entry name" value="Rhodanese/Cell cycle control phosphatase"/>
    <property type="match status" value="1"/>
</dbReference>
<dbReference type="EMBL" id="GG657883">
    <property type="protein sequence ID" value="EEF81292.1"/>
    <property type="molecule type" value="Genomic_DNA"/>
</dbReference>
<keyword evidence="3" id="KW-0479">Metal-binding</keyword>
<gene>
    <name evidence="10" type="ORF">MDMS009_284</name>
</gene>
<evidence type="ECO:0000256" key="7">
    <source>
        <dbReference type="ARBA" id="ARBA00023002"/>
    </source>
</evidence>
<keyword evidence="5" id="KW-0223">Dioxygenase</keyword>
<dbReference type="GO" id="GO:0050313">
    <property type="term" value="F:sulfur dioxygenase activity"/>
    <property type="evidence" value="ECO:0007669"/>
    <property type="project" value="InterPro"/>
</dbReference>
<dbReference type="Pfam" id="PF00581">
    <property type="entry name" value="Rhodanese"/>
    <property type="match status" value="1"/>
</dbReference>
<dbReference type="InterPro" id="IPR001763">
    <property type="entry name" value="Rhodanese-like_dom"/>
</dbReference>
<dbReference type="PANTHER" id="PTHR43084">
    <property type="entry name" value="PERSULFIDE DIOXYGENASE ETHE1"/>
    <property type="match status" value="1"/>
</dbReference>
<dbReference type="AlphaFoldDB" id="C0N2B0"/>
<feature type="domain" description="Rhodanese" evidence="9">
    <location>
        <begin position="274"/>
        <end position="362"/>
    </location>
</feature>
<keyword evidence="4" id="KW-0809">Transit peptide</keyword>
<dbReference type="OrthoDB" id="9784009at2"/>
<evidence type="ECO:0000256" key="6">
    <source>
        <dbReference type="ARBA" id="ARBA00022990"/>
    </source>
</evidence>
<dbReference type="InterPro" id="IPR044528">
    <property type="entry name" value="POD-like_MBL-fold"/>
</dbReference>
<dbReference type="InterPro" id="IPR036873">
    <property type="entry name" value="Rhodanese-like_dom_sf"/>
</dbReference>
<name>C0N2B0_9GAMM</name>
<comment type="similarity">
    <text evidence="2">Belongs to the metallo-beta-lactamase superfamily. Glyoxalase II family.</text>
</comment>
<dbReference type="InterPro" id="IPR051682">
    <property type="entry name" value="Mito_Persulfide_Diox"/>
</dbReference>
<organism evidence="10 11">
    <name type="scientific">Methylophaga thiooxydans DMS010</name>
    <dbReference type="NCBI Taxonomy" id="637616"/>
    <lineage>
        <taxon>Bacteria</taxon>
        <taxon>Pseudomonadati</taxon>
        <taxon>Pseudomonadota</taxon>
        <taxon>Gammaproteobacteria</taxon>
        <taxon>Thiotrichales</taxon>
        <taxon>Piscirickettsiaceae</taxon>
        <taxon>Methylophaga</taxon>
    </lineage>
</organism>
<dbReference type="CDD" id="cd00158">
    <property type="entry name" value="RHOD"/>
    <property type="match status" value="1"/>
</dbReference>
<dbReference type="Pfam" id="PF00753">
    <property type="entry name" value="Lactamase_B"/>
    <property type="match status" value="1"/>
</dbReference>
<dbReference type="SUPFAM" id="SSF56281">
    <property type="entry name" value="Metallo-hydrolase/oxidoreductase"/>
    <property type="match status" value="1"/>
</dbReference>
<evidence type="ECO:0000256" key="3">
    <source>
        <dbReference type="ARBA" id="ARBA00022723"/>
    </source>
</evidence>
<dbReference type="FunFam" id="3.60.15.10:FF:000013">
    <property type="entry name" value="Persulfide dioxygenase ETHE1, mitochondrial"/>
    <property type="match status" value="1"/>
</dbReference>
<evidence type="ECO:0000259" key="9">
    <source>
        <dbReference type="PROSITE" id="PS50206"/>
    </source>
</evidence>
<keyword evidence="6" id="KW-0007">Acetylation</keyword>
<dbReference type="InterPro" id="IPR036866">
    <property type="entry name" value="RibonucZ/Hydroxyglut_hydro"/>
</dbReference>
<reference evidence="10 11" key="1">
    <citation type="journal article" date="2011" name="J. Bacteriol.">
        <title>Draft genome sequence of the chemolithoheterotrophic, halophilic methylotroph Methylophaga thiooxydans DMS010.</title>
        <authorList>
            <person name="Boden R."/>
            <person name="Ferriera S."/>
            <person name="Johnson J."/>
            <person name="Kelly D.P."/>
            <person name="Murrell J.C."/>
            <person name="Schafer H."/>
        </authorList>
    </citation>
    <scope>NUCLEOTIDE SEQUENCE [LARGE SCALE GENOMIC DNA]</scope>
    <source>
        <strain evidence="10 11">DMS010</strain>
    </source>
</reference>
<proteinExistence type="inferred from homology"/>
<dbReference type="GO" id="GO:0046872">
    <property type="term" value="F:metal ion binding"/>
    <property type="evidence" value="ECO:0007669"/>
    <property type="project" value="UniProtKB-KW"/>
</dbReference>
<accession>C0N2B0</accession>
<dbReference type="GO" id="GO:0070813">
    <property type="term" value="P:hydrogen sulfide metabolic process"/>
    <property type="evidence" value="ECO:0007669"/>
    <property type="project" value="TreeGrafter"/>
</dbReference>
<dbReference type="PANTHER" id="PTHR43084:SF1">
    <property type="entry name" value="PERSULFIDE DIOXYGENASE ETHE1, MITOCHONDRIAL"/>
    <property type="match status" value="1"/>
</dbReference>
<evidence type="ECO:0000313" key="11">
    <source>
        <dbReference type="Proteomes" id="UP000004679"/>
    </source>
</evidence>
<evidence type="ECO:0000313" key="10">
    <source>
        <dbReference type="EMBL" id="EEF81292.1"/>
    </source>
</evidence>
<evidence type="ECO:0000256" key="4">
    <source>
        <dbReference type="ARBA" id="ARBA00022946"/>
    </source>
</evidence>
<keyword evidence="11" id="KW-1185">Reference proteome</keyword>
<dbReference type="SMART" id="SM00450">
    <property type="entry name" value="RHOD"/>
    <property type="match status" value="1"/>
</dbReference>
<dbReference type="Proteomes" id="UP000004679">
    <property type="component" value="Unassembled WGS sequence"/>
</dbReference>
<sequence length="364" mass="40475">MFFRQLFDKESSTLTYVIADLKSSEAAIIDPVKSEIETYITLLAEYGLSLKFSLETHVHADHITASGLLRQRLNCQTGVSHACDAKLADIQIRECDKFRLGDNETITAIATPGHTAGSMSFIWRDKLFTGDSLLINGCGRTDFQGGDAGTLYDSITQKLFSLPDETLVYPGHDYKGFRVSSILQEKQLNPRLSTNSREEFITMMNNLDLPKPRLIDIAVPANRYCGIDEDDAIQASDVNLSINTGRLLTSNQLVAQIKTEISEITPSDVESMLNQDDVILIDIREPNEYEESAIPNAHFLPRGVLEFKILELEKVLNPQNKIILYCRSGNRSALAAASLTKMGFRNVLSMSGGYEAWKESNPAL</sequence>
<dbReference type="InterPro" id="IPR001279">
    <property type="entry name" value="Metallo-B-lactamas"/>
</dbReference>
<dbReference type="HOGENOM" id="CLU_030571_7_1_6"/>
<dbReference type="CDD" id="cd07724">
    <property type="entry name" value="POD-like_MBL-fold"/>
    <property type="match status" value="1"/>
</dbReference>
<evidence type="ECO:0000256" key="5">
    <source>
        <dbReference type="ARBA" id="ARBA00022964"/>
    </source>
</evidence>
<evidence type="ECO:0000256" key="2">
    <source>
        <dbReference type="ARBA" id="ARBA00006759"/>
    </source>
</evidence>
<protein>
    <submittedName>
        <fullName evidence="10">Rhodanese-like domain protein</fullName>
    </submittedName>
</protein>
<evidence type="ECO:0000256" key="1">
    <source>
        <dbReference type="ARBA" id="ARBA00001954"/>
    </source>
</evidence>
<evidence type="ECO:0000256" key="8">
    <source>
        <dbReference type="ARBA" id="ARBA00023004"/>
    </source>
</evidence>
<keyword evidence="8" id="KW-0408">Iron</keyword>
<dbReference type="SMART" id="SM00849">
    <property type="entry name" value="Lactamase_B"/>
    <property type="match status" value="1"/>
</dbReference>
<dbReference type="Gene3D" id="3.40.250.10">
    <property type="entry name" value="Rhodanese-like domain"/>
    <property type="match status" value="1"/>
</dbReference>